<reference evidence="1" key="2">
    <citation type="submission" date="2007-03" db="EMBL/GenBank/DDBJ databases">
        <authorList>
            <consortium name="The International Medicago Genome Annotation Group"/>
        </authorList>
    </citation>
    <scope>NUCLEOTIDE SEQUENCE</scope>
</reference>
<protein>
    <submittedName>
        <fullName evidence="1">Uncharacterized protein</fullName>
    </submittedName>
</protein>
<sequence>MEENGHAVNPQQIGTPSALPFKTMDGWIDVHAQFNGGEPQRLKVRCLGVMLRGFKDELTEFNQESTPETQGWWNTFGINVQRSTRGEYHSLGLN</sequence>
<accession>A2Q2H5</accession>
<dbReference type="AlphaFoldDB" id="A2Q2H5"/>
<evidence type="ECO:0000313" key="1">
    <source>
        <dbReference type="EMBL" id="ABN06112.1"/>
    </source>
</evidence>
<proteinExistence type="predicted"/>
<reference evidence="1" key="1">
    <citation type="submission" date="2004-11" db="EMBL/GenBank/DDBJ databases">
        <authorList>
            <person name="Town C.D."/>
        </authorList>
    </citation>
    <scope>NUCLEOTIDE SEQUENCE</scope>
</reference>
<dbReference type="EMBL" id="AC150800">
    <property type="protein sequence ID" value="ABN06112.1"/>
    <property type="molecule type" value="Genomic_DNA"/>
</dbReference>
<gene>
    <name evidence="1" type="ORF">MtrDRAFT_AC150800g22v2</name>
</gene>
<name>A2Q2H5_MEDTR</name>
<organism evidence="1">
    <name type="scientific">Medicago truncatula</name>
    <name type="common">Barrel medic</name>
    <name type="synonym">Medicago tribuloides</name>
    <dbReference type="NCBI Taxonomy" id="3880"/>
    <lineage>
        <taxon>Eukaryota</taxon>
        <taxon>Viridiplantae</taxon>
        <taxon>Streptophyta</taxon>
        <taxon>Embryophyta</taxon>
        <taxon>Tracheophyta</taxon>
        <taxon>Spermatophyta</taxon>
        <taxon>Magnoliopsida</taxon>
        <taxon>eudicotyledons</taxon>
        <taxon>Gunneridae</taxon>
        <taxon>Pentapetalae</taxon>
        <taxon>rosids</taxon>
        <taxon>fabids</taxon>
        <taxon>Fabales</taxon>
        <taxon>Fabaceae</taxon>
        <taxon>Papilionoideae</taxon>
        <taxon>50 kb inversion clade</taxon>
        <taxon>NPAAA clade</taxon>
        <taxon>Hologalegina</taxon>
        <taxon>IRL clade</taxon>
        <taxon>Trifolieae</taxon>
        <taxon>Medicago</taxon>
    </lineage>
</organism>
<dbReference type="ExpressionAtlas" id="A2Q2H5">
    <property type="expression patterns" value="differential"/>
</dbReference>